<dbReference type="AlphaFoldDB" id="A0A1J8QBL0"/>
<gene>
    <name evidence="3" type="ORF">AZE42_09545</name>
</gene>
<keyword evidence="2" id="KW-0812">Transmembrane</keyword>
<evidence type="ECO:0000256" key="2">
    <source>
        <dbReference type="SAM" id="Phobius"/>
    </source>
</evidence>
<name>A0A1J8QBL0_9AGAM</name>
<reference evidence="3 4" key="1">
    <citation type="submission" date="2016-03" db="EMBL/GenBank/DDBJ databases">
        <title>Comparative genomics of the ectomycorrhizal sister species Rhizopogon vinicolor and Rhizopogon vesiculosus (Basidiomycota: Boletales) reveals a divergence of the mating type B locus.</title>
        <authorList>
            <person name="Mujic A.B."/>
            <person name="Kuo A."/>
            <person name="Tritt A."/>
            <person name="Lipzen A."/>
            <person name="Chen C."/>
            <person name="Johnson J."/>
            <person name="Sharma A."/>
            <person name="Barry K."/>
            <person name="Grigoriev I.V."/>
            <person name="Spatafora J.W."/>
        </authorList>
    </citation>
    <scope>NUCLEOTIDE SEQUENCE [LARGE SCALE GENOMIC DNA]</scope>
    <source>
        <strain evidence="3 4">AM-OR11-056</strain>
    </source>
</reference>
<evidence type="ECO:0000313" key="3">
    <source>
        <dbReference type="EMBL" id="OJA09148.1"/>
    </source>
</evidence>
<dbReference type="EMBL" id="LVVM01006015">
    <property type="protein sequence ID" value="OJA09148.1"/>
    <property type="molecule type" value="Genomic_DNA"/>
</dbReference>
<proteinExistence type="predicted"/>
<feature type="compositionally biased region" description="Polar residues" evidence="1">
    <location>
        <begin position="31"/>
        <end position="40"/>
    </location>
</feature>
<feature type="compositionally biased region" description="Polar residues" evidence="1">
    <location>
        <begin position="179"/>
        <end position="191"/>
    </location>
</feature>
<keyword evidence="2" id="KW-1133">Transmembrane helix</keyword>
<sequence length="365" mass="39931">MRARHSSRVRDDSDDSKDKKDAQQEVRTKTIRFNSQSPSPKSVIDEVKELGRKMHTLDIRNVAYSGCYICLACLAPTVAQMYPHPLQSGEHATLLASAAPFPSAPSYSQTYRDSSCFFCGLPHLIHNCAAAEEYIRISCIINNNNYILFLDHSRIHWSPNGTIKQAVDDHYGSAHIPSSPATGANLTTPTVDRTRRDSPPHMPATTTSNALISETYFLQCAPIVENHAVVVVIEEEDEEPQDAKVFAITHSKSKAVKSVSTVPPPRSREETLPQAAAESKKTPAFTYESKAASPDAMQHVYQEILNIVVPSVTVADLLAISTDLHKEAVEHCQAHCIPAPSVLSAHVGTTDTAPIPPQVEHAMPL</sequence>
<organism evidence="3 4">
    <name type="scientific">Rhizopogon vesiculosus</name>
    <dbReference type="NCBI Taxonomy" id="180088"/>
    <lineage>
        <taxon>Eukaryota</taxon>
        <taxon>Fungi</taxon>
        <taxon>Dikarya</taxon>
        <taxon>Basidiomycota</taxon>
        <taxon>Agaricomycotina</taxon>
        <taxon>Agaricomycetes</taxon>
        <taxon>Agaricomycetidae</taxon>
        <taxon>Boletales</taxon>
        <taxon>Suillineae</taxon>
        <taxon>Rhizopogonaceae</taxon>
        <taxon>Rhizopogon</taxon>
    </lineage>
</organism>
<accession>A0A1J8QBL0</accession>
<feature type="compositionally biased region" description="Basic and acidic residues" evidence="1">
    <location>
        <begin position="8"/>
        <end position="28"/>
    </location>
</feature>
<dbReference type="Proteomes" id="UP000183567">
    <property type="component" value="Unassembled WGS sequence"/>
</dbReference>
<protein>
    <submittedName>
        <fullName evidence="3">Uncharacterized protein</fullName>
    </submittedName>
</protein>
<keyword evidence="2" id="KW-0472">Membrane</keyword>
<feature type="transmembrane region" description="Helical" evidence="2">
    <location>
        <begin position="62"/>
        <end position="82"/>
    </location>
</feature>
<feature type="region of interest" description="Disordered" evidence="1">
    <location>
        <begin position="257"/>
        <end position="283"/>
    </location>
</feature>
<feature type="region of interest" description="Disordered" evidence="1">
    <location>
        <begin position="174"/>
        <end position="206"/>
    </location>
</feature>
<evidence type="ECO:0000313" key="4">
    <source>
        <dbReference type="Proteomes" id="UP000183567"/>
    </source>
</evidence>
<keyword evidence="4" id="KW-1185">Reference proteome</keyword>
<dbReference type="OrthoDB" id="2690433at2759"/>
<evidence type="ECO:0000256" key="1">
    <source>
        <dbReference type="SAM" id="MobiDB-lite"/>
    </source>
</evidence>
<feature type="region of interest" description="Disordered" evidence="1">
    <location>
        <begin position="1"/>
        <end position="42"/>
    </location>
</feature>
<comment type="caution">
    <text evidence="3">The sequence shown here is derived from an EMBL/GenBank/DDBJ whole genome shotgun (WGS) entry which is preliminary data.</text>
</comment>